<dbReference type="GO" id="GO:0005886">
    <property type="term" value="C:plasma membrane"/>
    <property type="evidence" value="ECO:0007669"/>
    <property type="project" value="TreeGrafter"/>
</dbReference>
<comment type="caution">
    <text evidence="2">The sequence shown here is derived from an EMBL/GenBank/DDBJ whole genome shotgun (WGS) entry which is preliminary data.</text>
</comment>
<keyword evidence="1" id="KW-1133">Transmembrane helix</keyword>
<feature type="transmembrane region" description="Helical" evidence="1">
    <location>
        <begin position="150"/>
        <end position="172"/>
    </location>
</feature>
<keyword evidence="3" id="KW-1185">Reference proteome</keyword>
<accession>A0A3P1SQ38</accession>
<protein>
    <submittedName>
        <fullName evidence="2">DMSO reductase</fullName>
    </submittedName>
</protein>
<keyword evidence="1" id="KW-0812">Transmembrane</keyword>
<dbReference type="Pfam" id="PF04976">
    <property type="entry name" value="DmsC"/>
    <property type="match status" value="1"/>
</dbReference>
<name>A0A3P1SQ38_9GAMM</name>
<dbReference type="GO" id="GO:0009390">
    <property type="term" value="C:dimethyl sulfoxide reductase complex"/>
    <property type="evidence" value="ECO:0007669"/>
    <property type="project" value="TreeGrafter"/>
</dbReference>
<dbReference type="GO" id="GO:0009389">
    <property type="term" value="F:dimethyl sulfoxide reductase activity"/>
    <property type="evidence" value="ECO:0007669"/>
    <property type="project" value="TreeGrafter"/>
</dbReference>
<dbReference type="OrthoDB" id="5520897at2"/>
<reference evidence="2 3" key="1">
    <citation type="submission" date="2018-11" db="EMBL/GenBank/DDBJ databases">
        <title>The draft genome sequence of Amphritea balenae JAMM 1525T.</title>
        <authorList>
            <person name="Fang Z."/>
            <person name="Zhang Y."/>
            <person name="Han X."/>
        </authorList>
    </citation>
    <scope>NUCLEOTIDE SEQUENCE [LARGE SCALE GENOMIC DNA]</scope>
    <source>
        <strain evidence="2 3">JAMM 1525</strain>
    </source>
</reference>
<keyword evidence="1" id="KW-0472">Membrane</keyword>
<gene>
    <name evidence="2" type="ORF">EHS89_10530</name>
</gene>
<feature type="transmembrane region" description="Helical" evidence="1">
    <location>
        <begin position="85"/>
        <end position="105"/>
    </location>
</feature>
<dbReference type="PANTHER" id="PTHR38095:SF1">
    <property type="entry name" value="ANAEROBIC DIMETHYL SULFOXIDE REDUCTASE CHAIN YNFH"/>
    <property type="match status" value="1"/>
</dbReference>
<dbReference type="RefSeq" id="WP_124926114.1">
    <property type="nucleotide sequence ID" value="NZ_BMOH01000004.1"/>
</dbReference>
<dbReference type="InterPro" id="IPR007059">
    <property type="entry name" value="DmsC"/>
</dbReference>
<organism evidence="2 3">
    <name type="scientific">Amphritea balenae</name>
    <dbReference type="NCBI Taxonomy" id="452629"/>
    <lineage>
        <taxon>Bacteria</taxon>
        <taxon>Pseudomonadati</taxon>
        <taxon>Pseudomonadota</taxon>
        <taxon>Gammaproteobacteria</taxon>
        <taxon>Oceanospirillales</taxon>
        <taxon>Oceanospirillaceae</taxon>
        <taxon>Amphritea</taxon>
    </lineage>
</organism>
<feature type="transmembrane region" description="Helical" evidence="1">
    <location>
        <begin position="250"/>
        <end position="267"/>
    </location>
</feature>
<proteinExistence type="predicted"/>
<dbReference type="PANTHER" id="PTHR38095">
    <property type="entry name" value="ANAEROBIC DIMETHYL SULFOXIDE REDUCTASE CHAIN YNFH"/>
    <property type="match status" value="1"/>
</dbReference>
<feature type="transmembrane region" description="Helical" evidence="1">
    <location>
        <begin position="111"/>
        <end position="138"/>
    </location>
</feature>
<evidence type="ECO:0000313" key="3">
    <source>
        <dbReference type="Proteomes" id="UP000267535"/>
    </source>
</evidence>
<evidence type="ECO:0000256" key="1">
    <source>
        <dbReference type="SAM" id="Phobius"/>
    </source>
</evidence>
<feature type="transmembrane region" description="Helical" evidence="1">
    <location>
        <begin position="178"/>
        <end position="201"/>
    </location>
</feature>
<dbReference type="GO" id="GO:0019645">
    <property type="term" value="P:anaerobic electron transport chain"/>
    <property type="evidence" value="ECO:0007669"/>
    <property type="project" value="InterPro"/>
</dbReference>
<evidence type="ECO:0000313" key="2">
    <source>
        <dbReference type="EMBL" id="RRC99276.1"/>
    </source>
</evidence>
<feature type="transmembrane region" description="Helical" evidence="1">
    <location>
        <begin position="273"/>
        <end position="292"/>
    </location>
</feature>
<sequence length="309" mass="33183">MHPAFSVLIFTVMSGAGYGLMTLMIIGHLAGLPQLQDSTVLLSGGVLAIALITGGLLSSTLHLTNPKNAWRAFSRFKTSWLSREAVFAVLFYPFALTYLAAIFFGGSEVTALGLLAGILTAVLAMLTLFCTSMIYASLKTIRQWNSSLTPVNYIALGLMSGSLLLAALQSLIGGELSSSLYTLALALLVLGAVCKLVYLFWIGKPAGSTINTATGFTQANVRLLDQGHTSNSFLNNEFGYTVAANKLVRMRLLMLVLAFVVPFLLLLTSSSVLLIIAALLTLAGLLVERWLFFAEARHVVRLFHGDQTV</sequence>
<feature type="transmembrane region" description="Helical" evidence="1">
    <location>
        <begin position="41"/>
        <end position="64"/>
    </location>
</feature>
<dbReference type="AlphaFoldDB" id="A0A3P1SQ38"/>
<dbReference type="EMBL" id="RQXV01000005">
    <property type="protein sequence ID" value="RRC99276.1"/>
    <property type="molecule type" value="Genomic_DNA"/>
</dbReference>
<dbReference type="Proteomes" id="UP000267535">
    <property type="component" value="Unassembled WGS sequence"/>
</dbReference>
<feature type="transmembrane region" description="Helical" evidence="1">
    <location>
        <begin position="7"/>
        <end position="29"/>
    </location>
</feature>